<keyword evidence="1" id="KW-0472">Membrane</keyword>
<dbReference type="Proteomes" id="UP000199415">
    <property type="component" value="Unassembled WGS sequence"/>
</dbReference>
<sequence length="147" mass="15829">MFWLLLGMVILLMVFDAIITMRRRPEWRRSAEQAYAHLQKAAPASDKVAMGRDAFVKHYLELCQKATTGSRLGVILGLALAWFVCALATAAVSQEPVGMLNYIAMAVVVVALPAPVLIKMVGIRKAKRFAQPPTGDEAGSAASSGAE</sequence>
<gene>
    <name evidence="2" type="ORF">SAMN05216241_10656</name>
</gene>
<keyword evidence="3" id="KW-1185">Reference proteome</keyword>
<feature type="transmembrane region" description="Helical" evidence="1">
    <location>
        <begin position="6"/>
        <end position="22"/>
    </location>
</feature>
<evidence type="ECO:0000256" key="1">
    <source>
        <dbReference type="SAM" id="Phobius"/>
    </source>
</evidence>
<evidence type="ECO:0000313" key="2">
    <source>
        <dbReference type="EMBL" id="SDG16008.1"/>
    </source>
</evidence>
<keyword evidence="1" id="KW-0812">Transmembrane</keyword>
<keyword evidence="1" id="KW-1133">Transmembrane helix</keyword>
<name>A0A1G7RZ20_9PROT</name>
<organism evidence="2 3">
    <name type="scientific">Limimonas halophila</name>
    <dbReference type="NCBI Taxonomy" id="1082479"/>
    <lineage>
        <taxon>Bacteria</taxon>
        <taxon>Pseudomonadati</taxon>
        <taxon>Pseudomonadota</taxon>
        <taxon>Alphaproteobacteria</taxon>
        <taxon>Rhodospirillales</taxon>
        <taxon>Rhodovibrionaceae</taxon>
        <taxon>Limimonas</taxon>
    </lineage>
</organism>
<dbReference type="EMBL" id="FNCE01000006">
    <property type="protein sequence ID" value="SDG16008.1"/>
    <property type="molecule type" value="Genomic_DNA"/>
</dbReference>
<protein>
    <submittedName>
        <fullName evidence="2">Uncharacterized protein</fullName>
    </submittedName>
</protein>
<accession>A0A1G7RZ20</accession>
<reference evidence="2 3" key="1">
    <citation type="submission" date="2016-10" db="EMBL/GenBank/DDBJ databases">
        <authorList>
            <person name="de Groot N.N."/>
        </authorList>
    </citation>
    <scope>NUCLEOTIDE SEQUENCE [LARGE SCALE GENOMIC DNA]</scope>
    <source>
        <strain evidence="2 3">DSM 25584</strain>
    </source>
</reference>
<dbReference type="STRING" id="1082479.SAMN05216241_10656"/>
<dbReference type="AlphaFoldDB" id="A0A1G7RZ20"/>
<feature type="transmembrane region" description="Helical" evidence="1">
    <location>
        <begin position="72"/>
        <end position="93"/>
    </location>
</feature>
<proteinExistence type="predicted"/>
<evidence type="ECO:0000313" key="3">
    <source>
        <dbReference type="Proteomes" id="UP000199415"/>
    </source>
</evidence>
<feature type="transmembrane region" description="Helical" evidence="1">
    <location>
        <begin position="99"/>
        <end position="118"/>
    </location>
</feature>
<dbReference type="RefSeq" id="WP_090020029.1">
    <property type="nucleotide sequence ID" value="NZ_FNCE01000006.1"/>
</dbReference>